<dbReference type="Gene3D" id="3.20.20.80">
    <property type="entry name" value="Glycosidases"/>
    <property type="match status" value="1"/>
</dbReference>
<keyword evidence="11" id="KW-0067">ATP-binding</keyword>
<evidence type="ECO:0000256" key="10">
    <source>
        <dbReference type="ARBA" id="ARBA00022837"/>
    </source>
</evidence>
<evidence type="ECO:0000256" key="6">
    <source>
        <dbReference type="ARBA" id="ARBA00013882"/>
    </source>
</evidence>
<dbReference type="Gene3D" id="3.90.400.10">
    <property type="entry name" value="Oligo-1,6-glucosidase, Domain 2"/>
    <property type="match status" value="1"/>
</dbReference>
<organism evidence="17 18">
    <name type="scientific">Candidatus Nitronereus thalassa</name>
    <dbReference type="NCBI Taxonomy" id="3020898"/>
    <lineage>
        <taxon>Bacteria</taxon>
        <taxon>Pseudomonadati</taxon>
        <taxon>Nitrospirota</taxon>
        <taxon>Nitrospiria</taxon>
        <taxon>Nitrospirales</taxon>
        <taxon>Nitrospiraceae</taxon>
        <taxon>Candidatus Nitronereus</taxon>
    </lineage>
</organism>
<evidence type="ECO:0000259" key="16">
    <source>
        <dbReference type="SMART" id="SM00642"/>
    </source>
</evidence>
<comment type="catalytic activity">
    <reaction evidence="1">
        <text>D-maltose = alpha,alpha-trehalose</text>
        <dbReference type="Rhea" id="RHEA:15145"/>
        <dbReference type="ChEBI" id="CHEBI:16551"/>
        <dbReference type="ChEBI" id="CHEBI:17306"/>
        <dbReference type="EC" id="5.4.99.16"/>
    </reaction>
</comment>
<reference evidence="17 18" key="1">
    <citation type="journal article" date="2023" name="ISME J.">
        <title>Cultivation and genomic characterization of novel and ubiquitous marine nitrite-oxidizing bacteria from the Nitrospirales.</title>
        <authorList>
            <person name="Mueller A.J."/>
            <person name="Daebeler A."/>
            <person name="Herbold C.W."/>
            <person name="Kirkegaard R.H."/>
            <person name="Daims H."/>
        </authorList>
    </citation>
    <scope>NUCLEOTIDE SEQUENCE [LARGE SCALE GENOMIC DNA]</scope>
    <source>
        <strain evidence="17 18">EB</strain>
    </source>
</reference>
<evidence type="ECO:0000313" key="18">
    <source>
        <dbReference type="Proteomes" id="UP001250932"/>
    </source>
</evidence>
<keyword evidence="8" id="KW-0479">Metal-binding</keyword>
<dbReference type="InterPro" id="IPR011009">
    <property type="entry name" value="Kinase-like_dom_sf"/>
</dbReference>
<dbReference type="InterPro" id="IPR045857">
    <property type="entry name" value="O16G_dom_2"/>
</dbReference>
<sequence length="1112" mass="128097">MSPDSLDNDPLWYKDAIIYELHVRAFADSNADGIGDFRGLTKRLDYLQDLGVTAVWLLPFCLSPLKDDGYDISDYTNINPSYGTRRDVQAFVREAHRRGLRVITELVVNHTSDQHPWFQRARKAPANSKWRNFYVWSESPEKYKGTRIIFKDTELSNWSWDPVAKAYYWHRFFSHQPDLNFENLDVQKALLQVMEFWLDMGVDGLRLDAVPYLYEEEGTSCENLPQTHAFLKKLRKQIDKKYKNRMLLAEANQWPEDAAAYFGDGDECHMNFHFPLMPRLFMAIQMEDRFPIIDILDQTPTIPESCQWGLFLRNHDELTLEMVTDEERDYMYRMFAHDRQARINLGIRRRLAPLLGNDRKKIELMYSLLFTMPGTPVIYYGEEFGMGDNFYLGDRNGVRTPMQWSADRNAGFSQANPQKLYLPIIMDPEYHYEALNVEIQQNNSQSLLWWMKRTLSLRKQYKSFGRGTIQFLHPANRKVLVFLRQYEDETILVAANMSRYAQCVELDLAQFKGMIPTTLFGHNKFPPIGDLPYFLTLSGHTFYWFLLEAPTTEGTTTGLSTDTLPALTIIHEWDALTRGREKSRLERILPSYLKARRWFGGKARMIQSTTISEVVPIPSDNPVAVLCFVKVEYTEGEAESYILPLAFASSSQPTHFEDTPAAIAHVTIQNKGHQQEGLLYDGVWSQEFLKLLVSNLSKNRRVSGPKGDLVTTSIKTFRRRLQQEGPTLEPTLHRGEQSNTSIIFGNQFILKIFRRAETGMNPDGEIGRFLTEKQFPHTAHVAGLLEYQPDMGDPTTVGILQCFVPNEGDAWRFTLDEIGRYFENALTQPPLDPSSPALSRKPLLQLLHDPIPDIAEEMIGGYLEEARLLGQRTGELHVTLASDMEDPNFIAEAFTDFYRRGLYQSMIGSISQNFPLLKQQLKTLPESIQPLAKQVATLESTIRKQFLPIRDLKITAKRIRIHGDYHLGQVLYTGKDFLIIDFEGEPARPLNVRRLKESPLRDVAGMLRSFHYVAYASLIGKVSGIRPEDFAVLEAWAKLWQTWVSATYLKAYLTTTAETDFLPKTQQELQRLLDAYTLQKAVYELGYELNNRPDWSRIPLEGIMQIIDSSNT</sequence>
<dbReference type="SUPFAM" id="SSF56112">
    <property type="entry name" value="Protein kinase-like (PK-like)"/>
    <property type="match status" value="1"/>
</dbReference>
<dbReference type="Pfam" id="PF00128">
    <property type="entry name" value="Alpha-amylase"/>
    <property type="match status" value="2"/>
</dbReference>
<evidence type="ECO:0000256" key="13">
    <source>
        <dbReference type="ARBA" id="ARBA00031251"/>
    </source>
</evidence>
<dbReference type="Proteomes" id="UP001250932">
    <property type="component" value="Unassembled WGS sequence"/>
</dbReference>
<evidence type="ECO:0000256" key="12">
    <source>
        <dbReference type="ARBA" id="ARBA00023235"/>
    </source>
</evidence>
<keyword evidence="9" id="KW-0547">Nucleotide-binding</keyword>
<evidence type="ECO:0000256" key="4">
    <source>
        <dbReference type="ARBA" id="ARBA00011962"/>
    </source>
</evidence>
<dbReference type="Pfam" id="PF18085">
    <property type="entry name" value="Mak_N_cap"/>
    <property type="match status" value="1"/>
</dbReference>
<dbReference type="CDD" id="cd11334">
    <property type="entry name" value="AmyAc_TreS"/>
    <property type="match status" value="1"/>
</dbReference>
<proteinExistence type="inferred from homology"/>
<comment type="caution">
    <text evidence="17">The sequence shown here is derived from an EMBL/GenBank/DDBJ whole genome shotgun (WGS) entry which is preliminary data.</text>
</comment>
<dbReference type="EC" id="5.4.99.16" evidence="5"/>
<dbReference type="RefSeq" id="WP_313832053.1">
    <property type="nucleotide sequence ID" value="NZ_JAQOUE010000001.1"/>
</dbReference>
<keyword evidence="7" id="KW-0808">Transferase</keyword>
<dbReference type="SUPFAM" id="SSF51445">
    <property type="entry name" value="(Trans)glycosidases"/>
    <property type="match status" value="1"/>
</dbReference>
<dbReference type="EC" id="2.7.1.175" evidence="4"/>
<keyword evidence="18" id="KW-1185">Reference proteome</keyword>
<evidence type="ECO:0000256" key="1">
    <source>
        <dbReference type="ARBA" id="ARBA00001595"/>
    </source>
</evidence>
<dbReference type="InterPro" id="IPR006047">
    <property type="entry name" value="GH13_cat_dom"/>
</dbReference>
<gene>
    <name evidence="17" type="primary">treS</name>
    <name evidence="17" type="ORF">PPG34_05035</name>
</gene>
<dbReference type="NCBIfam" id="TIGR02457">
    <property type="entry name" value="TreS_Cterm"/>
    <property type="match status" value="1"/>
</dbReference>
<dbReference type="InterPro" id="IPR012810">
    <property type="entry name" value="TreS/a-amylase_N"/>
</dbReference>
<dbReference type="PANTHER" id="PTHR10357">
    <property type="entry name" value="ALPHA-AMYLASE FAMILY MEMBER"/>
    <property type="match status" value="1"/>
</dbReference>
<feature type="domain" description="Glycosyl hydrolase family 13 catalytic" evidence="16">
    <location>
        <begin position="20"/>
        <end position="419"/>
    </location>
</feature>
<accession>A0ABU3K5R5</accession>
<dbReference type="InterPro" id="IPR012811">
    <property type="entry name" value="TreS_maltokin_C_dom"/>
</dbReference>
<dbReference type="Pfam" id="PF16657">
    <property type="entry name" value="Malt_amylase_C"/>
    <property type="match status" value="1"/>
</dbReference>
<evidence type="ECO:0000256" key="2">
    <source>
        <dbReference type="ARBA" id="ARBA00005496"/>
    </source>
</evidence>
<dbReference type="Gene3D" id="3.90.1200.10">
    <property type="match status" value="1"/>
</dbReference>
<dbReference type="GO" id="GO:0047471">
    <property type="term" value="F:maltose alpha-D-glucosyltransferase activity"/>
    <property type="evidence" value="ECO:0007669"/>
    <property type="project" value="UniProtKB-EC"/>
</dbReference>
<evidence type="ECO:0000256" key="15">
    <source>
        <dbReference type="ARBA" id="ARBA00049067"/>
    </source>
</evidence>
<dbReference type="InterPro" id="IPR032091">
    <property type="entry name" value="Malt_amylase-like_C"/>
</dbReference>
<dbReference type="NCBIfam" id="TIGR02456">
    <property type="entry name" value="treS_nterm"/>
    <property type="match status" value="1"/>
</dbReference>
<comment type="similarity">
    <text evidence="3">Belongs to the aminoglycoside phosphotransferase family.</text>
</comment>
<dbReference type="SUPFAM" id="SSF51011">
    <property type="entry name" value="Glycosyl hydrolase domain"/>
    <property type="match status" value="1"/>
</dbReference>
<evidence type="ECO:0000256" key="11">
    <source>
        <dbReference type="ARBA" id="ARBA00022840"/>
    </source>
</evidence>
<keyword evidence="10" id="KW-0106">Calcium</keyword>
<protein>
    <recommendedName>
        <fullName evidence="6">Maltokinase</fullName>
        <ecNumber evidence="4">2.7.1.175</ecNumber>
        <ecNumber evidence="5">5.4.99.16</ecNumber>
    </recommendedName>
    <alternativeName>
        <fullName evidence="14">Maltose alpha-D-glucosyltransferase</fullName>
    </alternativeName>
    <alternativeName>
        <fullName evidence="13">Maltose-1-phosphate synthase</fullName>
    </alternativeName>
</protein>
<evidence type="ECO:0000313" key="17">
    <source>
        <dbReference type="EMBL" id="MDT7041705.1"/>
    </source>
</evidence>
<comment type="similarity">
    <text evidence="2">Belongs to the glycosyl hydrolase 13 family. TreS subfamily.</text>
</comment>
<comment type="catalytic activity">
    <reaction evidence="15">
        <text>D-maltose + ATP = alpha-maltose 1-phosphate + ADP + H(+)</text>
        <dbReference type="Rhea" id="RHEA:31915"/>
        <dbReference type="ChEBI" id="CHEBI:15378"/>
        <dbReference type="ChEBI" id="CHEBI:17306"/>
        <dbReference type="ChEBI" id="CHEBI:30616"/>
        <dbReference type="ChEBI" id="CHEBI:63576"/>
        <dbReference type="ChEBI" id="CHEBI:456216"/>
        <dbReference type="EC" id="2.7.1.175"/>
    </reaction>
</comment>
<dbReference type="EMBL" id="JAQOUE010000001">
    <property type="protein sequence ID" value="MDT7041705.1"/>
    <property type="molecule type" value="Genomic_DNA"/>
</dbReference>
<dbReference type="InterPro" id="IPR017853">
    <property type="entry name" value="GH"/>
</dbReference>
<dbReference type="SMART" id="SM00642">
    <property type="entry name" value="Aamy"/>
    <property type="match status" value="1"/>
</dbReference>
<dbReference type="Gene3D" id="2.60.40.1180">
    <property type="entry name" value="Golgi alpha-mannosidase II"/>
    <property type="match status" value="1"/>
</dbReference>
<evidence type="ECO:0000256" key="9">
    <source>
        <dbReference type="ARBA" id="ARBA00022741"/>
    </source>
</evidence>
<evidence type="ECO:0000256" key="3">
    <source>
        <dbReference type="ARBA" id="ARBA00006219"/>
    </source>
</evidence>
<evidence type="ECO:0000256" key="5">
    <source>
        <dbReference type="ARBA" id="ARBA00012619"/>
    </source>
</evidence>
<evidence type="ECO:0000256" key="8">
    <source>
        <dbReference type="ARBA" id="ARBA00022723"/>
    </source>
</evidence>
<evidence type="ECO:0000256" key="7">
    <source>
        <dbReference type="ARBA" id="ARBA00022679"/>
    </source>
</evidence>
<dbReference type="InterPro" id="IPR040999">
    <property type="entry name" value="Mak_N_cap"/>
</dbReference>
<dbReference type="PANTHER" id="PTHR10357:SF219">
    <property type="entry name" value="MALTOSE ALPHA-D-GLUCOSYLTRANSFERASE"/>
    <property type="match status" value="1"/>
</dbReference>
<evidence type="ECO:0000256" key="14">
    <source>
        <dbReference type="ARBA" id="ARBA00031378"/>
    </source>
</evidence>
<name>A0ABU3K5R5_9BACT</name>
<dbReference type="InterPro" id="IPR013780">
    <property type="entry name" value="Glyco_hydro_b"/>
</dbReference>
<keyword evidence="12 17" id="KW-0413">Isomerase</keyword>